<accession>A0A0F9RWK2</accession>
<feature type="compositionally biased region" description="Basic and acidic residues" evidence="1">
    <location>
        <begin position="100"/>
        <end position="109"/>
    </location>
</feature>
<comment type="caution">
    <text evidence="2">The sequence shown here is derived from an EMBL/GenBank/DDBJ whole genome shotgun (WGS) entry which is preliminary data.</text>
</comment>
<gene>
    <name evidence="2" type="ORF">LCGC14_0845820</name>
</gene>
<feature type="region of interest" description="Disordered" evidence="1">
    <location>
        <begin position="100"/>
        <end position="120"/>
    </location>
</feature>
<sequence length="120" mass="13212">MAGVKGRSGRKGSYAKQLSKALGIVDKELPTLIERLIERAKDGDREALIYLIDRRLGKPKAPVELGGGEELGVGLVTRIYQLMAAREREIGTGRKLLYERSVTNEREAEGTSETEETEPA</sequence>
<proteinExistence type="predicted"/>
<protein>
    <submittedName>
        <fullName evidence="2">Uncharacterized protein</fullName>
    </submittedName>
</protein>
<evidence type="ECO:0000256" key="1">
    <source>
        <dbReference type="SAM" id="MobiDB-lite"/>
    </source>
</evidence>
<dbReference type="AlphaFoldDB" id="A0A0F9RWK2"/>
<name>A0A0F9RWK2_9ZZZZ</name>
<feature type="compositionally biased region" description="Acidic residues" evidence="1">
    <location>
        <begin position="110"/>
        <end position="120"/>
    </location>
</feature>
<dbReference type="EMBL" id="LAZR01002498">
    <property type="protein sequence ID" value="KKN29276.1"/>
    <property type="molecule type" value="Genomic_DNA"/>
</dbReference>
<organism evidence="2">
    <name type="scientific">marine sediment metagenome</name>
    <dbReference type="NCBI Taxonomy" id="412755"/>
    <lineage>
        <taxon>unclassified sequences</taxon>
        <taxon>metagenomes</taxon>
        <taxon>ecological metagenomes</taxon>
    </lineage>
</organism>
<evidence type="ECO:0000313" key="2">
    <source>
        <dbReference type="EMBL" id="KKN29276.1"/>
    </source>
</evidence>
<reference evidence="2" key="1">
    <citation type="journal article" date="2015" name="Nature">
        <title>Complex archaea that bridge the gap between prokaryotes and eukaryotes.</title>
        <authorList>
            <person name="Spang A."/>
            <person name="Saw J.H."/>
            <person name="Jorgensen S.L."/>
            <person name="Zaremba-Niedzwiedzka K."/>
            <person name="Martijn J."/>
            <person name="Lind A.E."/>
            <person name="van Eijk R."/>
            <person name="Schleper C."/>
            <person name="Guy L."/>
            <person name="Ettema T.J."/>
        </authorList>
    </citation>
    <scope>NUCLEOTIDE SEQUENCE</scope>
</reference>